<dbReference type="Gene3D" id="1.10.2080.10">
    <property type="entry name" value="Insect odorant-binding protein A10/Ejaculatory bulb-specific protein 3"/>
    <property type="match status" value="1"/>
</dbReference>
<evidence type="ECO:0000313" key="3">
    <source>
        <dbReference type="Proteomes" id="UP001497644"/>
    </source>
</evidence>
<proteinExistence type="predicted"/>
<dbReference type="PANTHER" id="PTHR11257:SF12">
    <property type="entry name" value="EJACULATORY BULB-SPECIFIC PROTEIN 3-RELATED"/>
    <property type="match status" value="1"/>
</dbReference>
<reference evidence="2" key="1">
    <citation type="submission" date="2024-04" db="EMBL/GenBank/DDBJ databases">
        <authorList>
            <consortium name="Molecular Ecology Group"/>
        </authorList>
    </citation>
    <scope>NUCLEOTIDE SEQUENCE</scope>
</reference>
<keyword evidence="1" id="KW-0732">Signal</keyword>
<evidence type="ECO:0000313" key="2">
    <source>
        <dbReference type="EMBL" id="CAL1679632.1"/>
    </source>
</evidence>
<feature type="chain" id="PRO_5043864427" description="Chemosensory protein" evidence="1">
    <location>
        <begin position="21"/>
        <end position="125"/>
    </location>
</feature>
<gene>
    <name evidence="2" type="ORF">LPLAT_LOCUS5784</name>
</gene>
<dbReference type="InterPro" id="IPR036682">
    <property type="entry name" value="OS_D_A10/PebIII_sf"/>
</dbReference>
<evidence type="ECO:0008006" key="4">
    <source>
        <dbReference type="Google" id="ProtNLM"/>
    </source>
</evidence>
<dbReference type="EMBL" id="OZ034825">
    <property type="protein sequence ID" value="CAL1679632.1"/>
    <property type="molecule type" value="Genomic_DNA"/>
</dbReference>
<feature type="signal peptide" evidence="1">
    <location>
        <begin position="1"/>
        <end position="20"/>
    </location>
</feature>
<sequence length="125" mass="14393">MGKPNRLCLLAFLAVAGVLAAVIAEEMYSDMFDHINPDDILPNDELRNQYYNCFMDTGPCVTEDQKYFKQHAAEAFATKCRKCTETQKKNVEKIVVWYTENRPDEWNAMVQKLLEEAKKLNIPVA</sequence>
<dbReference type="AlphaFoldDB" id="A0AAV2NJG4"/>
<evidence type="ECO:0000256" key="1">
    <source>
        <dbReference type="SAM" id="SignalP"/>
    </source>
</evidence>
<dbReference type="InterPro" id="IPR005055">
    <property type="entry name" value="A10/PebIII"/>
</dbReference>
<accession>A0AAV2NJG4</accession>
<organism evidence="2 3">
    <name type="scientific">Lasius platythorax</name>
    <dbReference type="NCBI Taxonomy" id="488582"/>
    <lineage>
        <taxon>Eukaryota</taxon>
        <taxon>Metazoa</taxon>
        <taxon>Ecdysozoa</taxon>
        <taxon>Arthropoda</taxon>
        <taxon>Hexapoda</taxon>
        <taxon>Insecta</taxon>
        <taxon>Pterygota</taxon>
        <taxon>Neoptera</taxon>
        <taxon>Endopterygota</taxon>
        <taxon>Hymenoptera</taxon>
        <taxon>Apocrita</taxon>
        <taxon>Aculeata</taxon>
        <taxon>Formicoidea</taxon>
        <taxon>Formicidae</taxon>
        <taxon>Formicinae</taxon>
        <taxon>Lasius</taxon>
        <taxon>Lasius</taxon>
    </lineage>
</organism>
<protein>
    <recommendedName>
        <fullName evidence="4">Chemosensory protein</fullName>
    </recommendedName>
</protein>
<dbReference type="PANTHER" id="PTHR11257">
    <property type="entry name" value="CHEMOSENSORY PROTEIN-RELATED"/>
    <property type="match status" value="1"/>
</dbReference>
<keyword evidence="3" id="KW-1185">Reference proteome</keyword>
<dbReference type="Proteomes" id="UP001497644">
    <property type="component" value="Chromosome 2"/>
</dbReference>
<dbReference type="SUPFAM" id="SSF100910">
    <property type="entry name" value="Chemosensory protein Csp2"/>
    <property type="match status" value="1"/>
</dbReference>
<name>A0AAV2NJG4_9HYME</name>
<dbReference type="Pfam" id="PF03392">
    <property type="entry name" value="OS-D"/>
    <property type="match status" value="1"/>
</dbReference>